<sequence length="382" mass="41342">MLPQPLRRRRYGIVIVGGGPAGSACALALARAGRHDVLILEAAAYDEFRIGESIPPESGQLFHALGIDTQFLAREHAPCYGSCSYWGSDKRGYNDALLNPRGHGWHLDRRRFNRFLADQARAAGAELAIGATLRGSMRDGDGFVLDVASGDGNATVHADVVIDASGTRTRFARQQGSRRLHDGSLICLAARFDAGALAPGLGALTHLEAVEHGWWYAARLPDGSLLVTLYTDAESVRALRLHRAGHWHAALAQAPQTARLASGGRCLAAPHSFPAPSYLLDGTCGANWLAIGDAASAYDPITSQGIIKSLANALLAARAIVQREEGDDASLARYGAAVGADYARYREARRYFYRLEQRWPEAGFWARRHREDAHARPESVNC</sequence>
<accession>A0A430HIF9</accession>
<dbReference type="Gene3D" id="3.30.9.100">
    <property type="match status" value="1"/>
</dbReference>
<dbReference type="PANTHER" id="PTHR43747:SF1">
    <property type="entry name" value="SLR1998 PROTEIN"/>
    <property type="match status" value="1"/>
</dbReference>
<dbReference type="GO" id="GO:0004497">
    <property type="term" value="F:monooxygenase activity"/>
    <property type="evidence" value="ECO:0007669"/>
    <property type="project" value="InterPro"/>
</dbReference>
<dbReference type="PANTHER" id="PTHR43747">
    <property type="entry name" value="FAD-BINDING PROTEIN"/>
    <property type="match status" value="1"/>
</dbReference>
<evidence type="ECO:0000313" key="1">
    <source>
        <dbReference type="EMBL" id="RSZ57303.1"/>
    </source>
</evidence>
<dbReference type="EMBL" id="RXLQ01000010">
    <property type="protein sequence ID" value="RSZ57303.1"/>
    <property type="molecule type" value="Genomic_DNA"/>
</dbReference>
<dbReference type="SUPFAM" id="SSF51905">
    <property type="entry name" value="FAD/NAD(P)-binding domain"/>
    <property type="match status" value="1"/>
</dbReference>
<dbReference type="Pfam" id="PF04820">
    <property type="entry name" value="Trp_halogenase"/>
    <property type="match status" value="2"/>
</dbReference>
<dbReference type="AlphaFoldDB" id="A0A430HIF9"/>
<dbReference type="InterPro" id="IPR036188">
    <property type="entry name" value="FAD/NAD-bd_sf"/>
</dbReference>
<comment type="caution">
    <text evidence="1">The sequence shown here is derived from an EMBL/GenBank/DDBJ whole genome shotgun (WGS) entry which is preliminary data.</text>
</comment>
<protein>
    <submittedName>
        <fullName evidence="1">NAD(P)/FAD-dependent oxidoreductase</fullName>
    </submittedName>
</protein>
<dbReference type="InterPro" id="IPR006905">
    <property type="entry name" value="Flavin_halogenase"/>
</dbReference>
<keyword evidence="2" id="KW-1185">Reference proteome</keyword>
<proteinExistence type="predicted"/>
<dbReference type="OrthoDB" id="103324at2"/>
<gene>
    <name evidence="1" type="ORF">EJB06_19255</name>
</gene>
<organism evidence="1 2">
    <name type="scientific">Massilia atriviolacea</name>
    <dbReference type="NCBI Taxonomy" id="2495579"/>
    <lineage>
        <taxon>Bacteria</taxon>
        <taxon>Pseudomonadati</taxon>
        <taxon>Pseudomonadota</taxon>
        <taxon>Betaproteobacteria</taxon>
        <taxon>Burkholderiales</taxon>
        <taxon>Oxalobacteraceae</taxon>
        <taxon>Telluria group</taxon>
        <taxon>Massilia</taxon>
    </lineage>
</organism>
<evidence type="ECO:0000313" key="2">
    <source>
        <dbReference type="Proteomes" id="UP000278085"/>
    </source>
</evidence>
<name>A0A430HIF9_9BURK</name>
<dbReference type="Proteomes" id="UP000278085">
    <property type="component" value="Unassembled WGS sequence"/>
</dbReference>
<reference evidence="1 2" key="1">
    <citation type="submission" date="2018-12" db="EMBL/GenBank/DDBJ databases">
        <authorList>
            <person name="Yang E."/>
        </authorList>
    </citation>
    <scope>NUCLEOTIDE SEQUENCE [LARGE SCALE GENOMIC DNA]</scope>
    <source>
        <strain evidence="1 2">SOD</strain>
    </source>
</reference>
<dbReference type="PROSITE" id="PS51257">
    <property type="entry name" value="PROKAR_LIPOPROTEIN"/>
    <property type="match status" value="1"/>
</dbReference>
<dbReference type="InterPro" id="IPR050816">
    <property type="entry name" value="Flavin-dep_Halogenase_NPB"/>
</dbReference>
<dbReference type="Gene3D" id="3.50.50.60">
    <property type="entry name" value="FAD/NAD(P)-binding domain"/>
    <property type="match status" value="1"/>
</dbReference>
<dbReference type="PRINTS" id="PR00420">
    <property type="entry name" value="RNGMNOXGNASE"/>
</dbReference>
<dbReference type="RefSeq" id="WP_126075646.1">
    <property type="nucleotide sequence ID" value="NZ_CP051166.1"/>
</dbReference>